<name>A0AA38X1D8_9EURO</name>
<dbReference type="GO" id="GO:0005524">
    <property type="term" value="F:ATP binding"/>
    <property type="evidence" value="ECO:0007669"/>
    <property type="project" value="UniProtKB-KW"/>
</dbReference>
<comment type="catalytic activity">
    <reaction evidence="8">
        <text>L-seryl-[protein] + ATP = O-phospho-L-seryl-[protein] + ADP + H(+)</text>
        <dbReference type="Rhea" id="RHEA:17989"/>
        <dbReference type="Rhea" id="RHEA-COMP:9863"/>
        <dbReference type="Rhea" id="RHEA-COMP:11604"/>
        <dbReference type="ChEBI" id="CHEBI:15378"/>
        <dbReference type="ChEBI" id="CHEBI:29999"/>
        <dbReference type="ChEBI" id="CHEBI:30616"/>
        <dbReference type="ChEBI" id="CHEBI:83421"/>
        <dbReference type="ChEBI" id="CHEBI:456216"/>
        <dbReference type="EC" id="2.7.11.1"/>
    </reaction>
</comment>
<evidence type="ECO:0000256" key="1">
    <source>
        <dbReference type="ARBA" id="ARBA00012513"/>
    </source>
</evidence>
<dbReference type="InterPro" id="IPR011009">
    <property type="entry name" value="Kinase-like_dom_sf"/>
</dbReference>
<gene>
    <name evidence="11" type="ORF">H2200_010402</name>
</gene>
<dbReference type="InterPro" id="IPR000719">
    <property type="entry name" value="Prot_kinase_dom"/>
</dbReference>
<keyword evidence="6" id="KW-0067">ATP-binding</keyword>
<keyword evidence="4" id="KW-0547">Nucleotide-binding</keyword>
<dbReference type="InterPro" id="IPR008271">
    <property type="entry name" value="Ser/Thr_kinase_AS"/>
</dbReference>
<dbReference type="AlphaFoldDB" id="A0AA38X1D8"/>
<feature type="compositionally biased region" description="Polar residues" evidence="9">
    <location>
        <begin position="546"/>
        <end position="555"/>
    </location>
</feature>
<dbReference type="PROSITE" id="PS00108">
    <property type="entry name" value="PROTEIN_KINASE_ST"/>
    <property type="match status" value="1"/>
</dbReference>
<keyword evidence="3" id="KW-0808">Transferase</keyword>
<feature type="region of interest" description="Disordered" evidence="9">
    <location>
        <begin position="20"/>
        <end position="49"/>
    </location>
</feature>
<comment type="caution">
    <text evidence="11">The sequence shown here is derived from an EMBL/GenBank/DDBJ whole genome shotgun (WGS) entry which is preliminary data.</text>
</comment>
<dbReference type="Gene3D" id="3.30.200.20">
    <property type="entry name" value="Phosphorylase Kinase, domain 1"/>
    <property type="match status" value="1"/>
</dbReference>
<evidence type="ECO:0000256" key="9">
    <source>
        <dbReference type="SAM" id="MobiDB-lite"/>
    </source>
</evidence>
<dbReference type="PROSITE" id="PS50011">
    <property type="entry name" value="PROTEIN_KINASE_DOM"/>
    <property type="match status" value="1"/>
</dbReference>
<feature type="domain" description="Protein kinase" evidence="10">
    <location>
        <begin position="68"/>
        <end position="424"/>
    </location>
</feature>
<feature type="region of interest" description="Disordered" evidence="9">
    <location>
        <begin position="484"/>
        <end position="587"/>
    </location>
</feature>
<dbReference type="SUPFAM" id="SSF56112">
    <property type="entry name" value="Protein kinase-like (PK-like)"/>
    <property type="match status" value="1"/>
</dbReference>
<evidence type="ECO:0000256" key="3">
    <source>
        <dbReference type="ARBA" id="ARBA00022679"/>
    </source>
</evidence>
<dbReference type="Pfam" id="PF00069">
    <property type="entry name" value="Pkinase"/>
    <property type="match status" value="2"/>
</dbReference>
<feature type="compositionally biased region" description="Polar residues" evidence="9">
    <location>
        <begin position="439"/>
        <end position="454"/>
    </location>
</feature>
<dbReference type="SMART" id="SM00220">
    <property type="entry name" value="S_TKc"/>
    <property type="match status" value="1"/>
</dbReference>
<dbReference type="EC" id="2.7.11.1" evidence="1"/>
<organism evidence="11 12">
    <name type="scientific">Cladophialophora chaetospira</name>
    <dbReference type="NCBI Taxonomy" id="386627"/>
    <lineage>
        <taxon>Eukaryota</taxon>
        <taxon>Fungi</taxon>
        <taxon>Dikarya</taxon>
        <taxon>Ascomycota</taxon>
        <taxon>Pezizomycotina</taxon>
        <taxon>Eurotiomycetes</taxon>
        <taxon>Chaetothyriomycetidae</taxon>
        <taxon>Chaetothyriales</taxon>
        <taxon>Herpotrichiellaceae</taxon>
        <taxon>Cladophialophora</taxon>
    </lineage>
</organism>
<feature type="region of interest" description="Disordered" evidence="9">
    <location>
        <begin position="430"/>
        <end position="469"/>
    </location>
</feature>
<reference evidence="11" key="1">
    <citation type="submission" date="2022-10" db="EMBL/GenBank/DDBJ databases">
        <title>Culturing micro-colonial fungi from biological soil crusts in the Mojave desert and describing Neophaeococcomyces mojavensis, and introducing the new genera and species Taxawa tesnikishii.</title>
        <authorList>
            <person name="Kurbessoian T."/>
            <person name="Stajich J.E."/>
        </authorList>
    </citation>
    <scope>NUCLEOTIDE SEQUENCE</scope>
    <source>
        <strain evidence="11">TK_41</strain>
    </source>
</reference>
<evidence type="ECO:0000256" key="5">
    <source>
        <dbReference type="ARBA" id="ARBA00022777"/>
    </source>
</evidence>
<keyword evidence="2" id="KW-0723">Serine/threonine-protein kinase</keyword>
<dbReference type="GO" id="GO:0000245">
    <property type="term" value="P:spliceosomal complex assembly"/>
    <property type="evidence" value="ECO:0007669"/>
    <property type="project" value="TreeGrafter"/>
</dbReference>
<sequence length="587" mass="65743">MRPANLLKRAHSHNKQTISNLLHSRGTSPHPQPDLISGHKKVEEEENPNYKPENWYPARLGEILVHRYELVVKLGFGVTATVWLAKDLHADINSGNRKYVTIKINVNILGKEFQDGRRAIAEKLFSANPQHPGYGHVRFMLDTFKVHSKHGEHLCIVYDVLREPIDLCMTKFPHRRFTGSKLRILLPALLQGLDYMHSECRVVHTDLKPDNIMMGLGDPTILDVFVQQEHDHPSPRKAPDNHGRIIYRSRSDLGEAPTEAVIASAKITDIGLAAWGDEKNTKPIQSNAFMAPEVILQAGWSYPADIWNLGVMLFDLLEQIALFDSINTEPDNYRPEQHLGLMISLLGPPPKEFLARCAKAKKYFDADGQFKYPKYVGEDCKFEHAVHRLNPEDKELFIDFVQKMLTWAPEDRWTAKQLLDHPFLTKEREGCWDTPPLSRASTTSVGSMIPSRTGTPGLPPTSAPNNQTIHSNLPARLLELCPSLGSTEAPEPKIERQLSNGSLKAPATDERSASTTTLAQRPKMETLTESKSETDAETPNAKRLSANKQNESSQAMIDAILNRGKAHASKGEPSPTNGSSSKHPERE</sequence>
<evidence type="ECO:0000256" key="2">
    <source>
        <dbReference type="ARBA" id="ARBA00022527"/>
    </source>
</evidence>
<keyword evidence="5" id="KW-0418">Kinase</keyword>
<feature type="compositionally biased region" description="Polar residues" evidence="9">
    <location>
        <begin position="20"/>
        <end position="29"/>
    </location>
</feature>
<dbReference type="PANTHER" id="PTHR47634">
    <property type="entry name" value="PROTEIN KINASE DOMAIN-CONTAINING PROTEIN-RELATED"/>
    <property type="match status" value="1"/>
</dbReference>
<evidence type="ECO:0000256" key="6">
    <source>
        <dbReference type="ARBA" id="ARBA00022840"/>
    </source>
</evidence>
<dbReference type="Proteomes" id="UP001172673">
    <property type="component" value="Unassembled WGS sequence"/>
</dbReference>
<keyword evidence="12" id="KW-1185">Reference proteome</keyword>
<dbReference type="PANTHER" id="PTHR47634:SF9">
    <property type="entry name" value="PROTEIN KINASE DOMAIN-CONTAINING PROTEIN-RELATED"/>
    <property type="match status" value="1"/>
</dbReference>
<dbReference type="InterPro" id="IPR051334">
    <property type="entry name" value="SRPK"/>
</dbReference>
<comment type="catalytic activity">
    <reaction evidence="7">
        <text>L-threonyl-[protein] + ATP = O-phospho-L-threonyl-[protein] + ADP + H(+)</text>
        <dbReference type="Rhea" id="RHEA:46608"/>
        <dbReference type="Rhea" id="RHEA-COMP:11060"/>
        <dbReference type="Rhea" id="RHEA-COMP:11605"/>
        <dbReference type="ChEBI" id="CHEBI:15378"/>
        <dbReference type="ChEBI" id="CHEBI:30013"/>
        <dbReference type="ChEBI" id="CHEBI:30616"/>
        <dbReference type="ChEBI" id="CHEBI:61977"/>
        <dbReference type="ChEBI" id="CHEBI:456216"/>
        <dbReference type="EC" id="2.7.11.1"/>
    </reaction>
</comment>
<dbReference type="EMBL" id="JAPDRK010000017">
    <property type="protein sequence ID" value="KAJ9605013.1"/>
    <property type="molecule type" value="Genomic_DNA"/>
</dbReference>
<evidence type="ECO:0000313" key="11">
    <source>
        <dbReference type="EMBL" id="KAJ9605013.1"/>
    </source>
</evidence>
<protein>
    <recommendedName>
        <fullName evidence="1">non-specific serine/threonine protein kinase</fullName>
        <ecNumber evidence="1">2.7.11.1</ecNumber>
    </recommendedName>
</protein>
<accession>A0AA38X1D8</accession>
<feature type="compositionally biased region" description="Basic and acidic residues" evidence="9">
    <location>
        <begin position="522"/>
        <end position="534"/>
    </location>
</feature>
<evidence type="ECO:0000313" key="12">
    <source>
        <dbReference type="Proteomes" id="UP001172673"/>
    </source>
</evidence>
<dbReference type="GO" id="GO:0004674">
    <property type="term" value="F:protein serine/threonine kinase activity"/>
    <property type="evidence" value="ECO:0007669"/>
    <property type="project" value="UniProtKB-KW"/>
</dbReference>
<proteinExistence type="predicted"/>
<evidence type="ECO:0000256" key="4">
    <source>
        <dbReference type="ARBA" id="ARBA00022741"/>
    </source>
</evidence>
<evidence type="ECO:0000256" key="8">
    <source>
        <dbReference type="ARBA" id="ARBA00048679"/>
    </source>
</evidence>
<dbReference type="GO" id="GO:0050684">
    <property type="term" value="P:regulation of mRNA processing"/>
    <property type="evidence" value="ECO:0007669"/>
    <property type="project" value="TreeGrafter"/>
</dbReference>
<dbReference type="Gene3D" id="1.10.510.10">
    <property type="entry name" value="Transferase(Phosphotransferase) domain 1"/>
    <property type="match status" value="1"/>
</dbReference>
<evidence type="ECO:0000259" key="10">
    <source>
        <dbReference type="PROSITE" id="PS50011"/>
    </source>
</evidence>
<evidence type="ECO:0000256" key="7">
    <source>
        <dbReference type="ARBA" id="ARBA00047899"/>
    </source>
</evidence>